<evidence type="ECO:0000313" key="3">
    <source>
        <dbReference type="Proteomes" id="UP000305067"/>
    </source>
</evidence>
<sequence length="89" mass="10094">MTTSTKKGHGQGNRQLEESGGTREKLLSNLIERRGSLSNAPLQENPLHSHTLSWSIKFILHLTSHLQRPSLSPPRTSLFFVFFSLLFHN</sequence>
<accession>A0A5C3Q5Y6</accession>
<feature type="compositionally biased region" description="Basic and acidic residues" evidence="1">
    <location>
        <begin position="15"/>
        <end position="28"/>
    </location>
</feature>
<gene>
    <name evidence="2" type="ORF">BDV98DRAFT_577468</name>
</gene>
<dbReference type="AlphaFoldDB" id="A0A5C3Q5Y6"/>
<evidence type="ECO:0000313" key="2">
    <source>
        <dbReference type="EMBL" id="TFK95608.1"/>
    </source>
</evidence>
<keyword evidence="3" id="KW-1185">Reference proteome</keyword>
<dbReference type="Proteomes" id="UP000305067">
    <property type="component" value="Unassembled WGS sequence"/>
</dbReference>
<dbReference type="OrthoDB" id="434160at2759"/>
<feature type="region of interest" description="Disordered" evidence="1">
    <location>
        <begin position="1"/>
        <end position="28"/>
    </location>
</feature>
<evidence type="ECO:0000256" key="1">
    <source>
        <dbReference type="SAM" id="MobiDB-lite"/>
    </source>
</evidence>
<proteinExistence type="predicted"/>
<organism evidence="2 3">
    <name type="scientific">Pterulicium gracile</name>
    <dbReference type="NCBI Taxonomy" id="1884261"/>
    <lineage>
        <taxon>Eukaryota</taxon>
        <taxon>Fungi</taxon>
        <taxon>Dikarya</taxon>
        <taxon>Basidiomycota</taxon>
        <taxon>Agaricomycotina</taxon>
        <taxon>Agaricomycetes</taxon>
        <taxon>Agaricomycetidae</taxon>
        <taxon>Agaricales</taxon>
        <taxon>Pleurotineae</taxon>
        <taxon>Pterulaceae</taxon>
        <taxon>Pterulicium</taxon>
    </lineage>
</organism>
<protein>
    <submittedName>
        <fullName evidence="2">Uncharacterized protein</fullName>
    </submittedName>
</protein>
<name>A0A5C3Q5Y6_9AGAR</name>
<dbReference type="EMBL" id="ML178879">
    <property type="protein sequence ID" value="TFK95608.1"/>
    <property type="molecule type" value="Genomic_DNA"/>
</dbReference>
<reference evidence="2 3" key="1">
    <citation type="journal article" date="2019" name="Nat. Ecol. Evol.">
        <title>Megaphylogeny resolves global patterns of mushroom evolution.</title>
        <authorList>
            <person name="Varga T."/>
            <person name="Krizsan K."/>
            <person name="Foldi C."/>
            <person name="Dima B."/>
            <person name="Sanchez-Garcia M."/>
            <person name="Sanchez-Ramirez S."/>
            <person name="Szollosi G.J."/>
            <person name="Szarkandi J.G."/>
            <person name="Papp V."/>
            <person name="Albert L."/>
            <person name="Andreopoulos W."/>
            <person name="Angelini C."/>
            <person name="Antonin V."/>
            <person name="Barry K.W."/>
            <person name="Bougher N.L."/>
            <person name="Buchanan P."/>
            <person name="Buyck B."/>
            <person name="Bense V."/>
            <person name="Catcheside P."/>
            <person name="Chovatia M."/>
            <person name="Cooper J."/>
            <person name="Damon W."/>
            <person name="Desjardin D."/>
            <person name="Finy P."/>
            <person name="Geml J."/>
            <person name="Haridas S."/>
            <person name="Hughes K."/>
            <person name="Justo A."/>
            <person name="Karasinski D."/>
            <person name="Kautmanova I."/>
            <person name="Kiss B."/>
            <person name="Kocsube S."/>
            <person name="Kotiranta H."/>
            <person name="LaButti K.M."/>
            <person name="Lechner B.E."/>
            <person name="Liimatainen K."/>
            <person name="Lipzen A."/>
            <person name="Lukacs Z."/>
            <person name="Mihaltcheva S."/>
            <person name="Morgado L.N."/>
            <person name="Niskanen T."/>
            <person name="Noordeloos M.E."/>
            <person name="Ohm R.A."/>
            <person name="Ortiz-Santana B."/>
            <person name="Ovrebo C."/>
            <person name="Racz N."/>
            <person name="Riley R."/>
            <person name="Savchenko A."/>
            <person name="Shiryaev A."/>
            <person name="Soop K."/>
            <person name="Spirin V."/>
            <person name="Szebenyi C."/>
            <person name="Tomsovsky M."/>
            <person name="Tulloss R.E."/>
            <person name="Uehling J."/>
            <person name="Grigoriev I.V."/>
            <person name="Vagvolgyi C."/>
            <person name="Papp T."/>
            <person name="Martin F.M."/>
            <person name="Miettinen O."/>
            <person name="Hibbett D.S."/>
            <person name="Nagy L.G."/>
        </authorList>
    </citation>
    <scope>NUCLEOTIDE SEQUENCE [LARGE SCALE GENOMIC DNA]</scope>
    <source>
        <strain evidence="2 3">CBS 309.79</strain>
    </source>
</reference>